<evidence type="ECO:0000313" key="10">
    <source>
        <dbReference type="Proteomes" id="UP000253594"/>
    </source>
</evidence>
<organism evidence="2 12">
    <name type="scientific">Pseudomonas aeruginosa</name>
    <dbReference type="NCBI Taxonomy" id="287"/>
    <lineage>
        <taxon>Bacteria</taxon>
        <taxon>Pseudomonadati</taxon>
        <taxon>Pseudomonadota</taxon>
        <taxon>Gammaproteobacteria</taxon>
        <taxon>Pseudomonadales</taxon>
        <taxon>Pseudomonadaceae</taxon>
        <taxon>Pseudomonas</taxon>
    </lineage>
</organism>
<dbReference type="EMBL" id="NSNE01000015">
    <property type="protein sequence ID" value="RPM10602.1"/>
    <property type="molecule type" value="Genomic_DNA"/>
</dbReference>
<reference evidence="3" key="8">
    <citation type="submission" date="2020-01" db="EMBL/GenBank/DDBJ databases">
        <title>Bacteria Cultured from War Wounds Associated with the Conflict in Eastern Ukraine.</title>
        <authorList>
            <person name="Snesrud E."/>
            <person name="Galac M.R."/>
            <person name="Mc Gann P."/>
            <person name="Valentine K."/>
            <person name="Viacheslav K."/>
        </authorList>
    </citation>
    <scope>NUCLEOTIDE SEQUENCE</scope>
    <source>
        <strain evidence="3">VNMU148</strain>
    </source>
</reference>
<reference evidence="7" key="10">
    <citation type="submission" date="2023-10" db="EMBL/GenBank/DDBJ databases">
        <title>Pathogen: clinical or host-associated sample.</title>
        <authorList>
            <person name="Hergert J."/>
            <person name="Casey R."/>
            <person name="Wagner J."/>
            <person name="Young E.L."/>
            <person name="Oakeson K.F."/>
        </authorList>
    </citation>
    <scope>NUCLEOTIDE SEQUENCE</scope>
    <source>
        <strain evidence="7">2021CK-01020</strain>
    </source>
</reference>
<dbReference type="EMBL" id="WXZT01000003">
    <property type="protein sequence ID" value="MZZ11885.1"/>
    <property type="molecule type" value="Genomic_DNA"/>
</dbReference>
<evidence type="ECO:0000313" key="8">
    <source>
        <dbReference type="Proteomes" id="UP000045039"/>
    </source>
</evidence>
<protein>
    <submittedName>
        <fullName evidence="2">Uncharacterized protein</fullName>
    </submittedName>
</protein>
<dbReference type="EMBL" id="CP136986">
    <property type="protein sequence ID" value="WOS75632.1"/>
    <property type="molecule type" value="Genomic_DNA"/>
</dbReference>
<accession>A0A072ZM83</accession>
<reference evidence="5 10" key="5">
    <citation type="submission" date="2018-07" db="EMBL/GenBank/DDBJ databases">
        <title>Mechanisms of high-level aminoglycoside resistance among Gram-negative pathogens in Brazil.</title>
        <authorList>
            <person name="Ballaben A.S."/>
            <person name="Darini A.L.C."/>
            <person name="Doi Y."/>
        </authorList>
    </citation>
    <scope>NUCLEOTIDE SEQUENCE [LARGE SCALE GENOMIC DNA]</scope>
    <source>
        <strain evidence="5 10">B2-305</strain>
    </source>
</reference>
<evidence type="ECO:0000313" key="6">
    <source>
        <dbReference type="EMBL" id="RPM10602.1"/>
    </source>
</evidence>
<reference evidence="6 11" key="4">
    <citation type="submission" date="2017-08" db="EMBL/GenBank/DDBJ databases">
        <authorList>
            <person name="Feschi L."/>
            <person name="Jeukens J."/>
            <person name="Emond-Rheault J.-G."/>
            <person name="Kukavica-Ibrulj I."/>
            <person name="Boyle B."/>
            <person name="Levesque R.C."/>
        </authorList>
    </citation>
    <scope>NUCLEOTIDE SEQUENCE [LARGE SCALE GENOMIC DNA]</scope>
    <source>
        <strain evidence="6 11">PA-W36</strain>
    </source>
</reference>
<reference evidence="2 12" key="7">
    <citation type="submission" date="2019-11" db="EMBL/GenBank/DDBJ databases">
        <title>Genomes of ocular Pseudomonas aeruginosa isolates.</title>
        <authorList>
            <person name="Khan M."/>
            <person name="Rice S.A."/>
            <person name="Willcox M.D.P."/>
            <person name="Stapleton F."/>
        </authorList>
    </citation>
    <scope>NUCLEOTIDE SEQUENCE [LARGE SCALE GENOMIC DNA]</scope>
    <source>
        <strain evidence="2 12">PA221</strain>
    </source>
</reference>
<dbReference type="Proteomes" id="UP000644192">
    <property type="component" value="Unassembled WGS sequence"/>
</dbReference>
<dbReference type="Proteomes" id="UP000433532">
    <property type="component" value="Unassembled WGS sequence"/>
</dbReference>
<dbReference type="Proteomes" id="UP000194857">
    <property type="component" value="Unassembled WGS sequence"/>
</dbReference>
<evidence type="ECO:0000313" key="2">
    <source>
        <dbReference type="EMBL" id="MUI33978.1"/>
    </source>
</evidence>
<dbReference type="OMA" id="LCRYVIR"/>
<reference evidence="4 9" key="3">
    <citation type="submission" date="2017-05" db="EMBL/GenBank/DDBJ databases">
        <authorList>
            <person name="Song R."/>
            <person name="Chenine A.L."/>
            <person name="Ruprecht R.M."/>
        </authorList>
    </citation>
    <scope>NUCLEOTIDE SEQUENCE [LARGE SCALE GENOMIC DNA]</scope>
    <source>
        <strain evidence="4 9">S567_C10_BS</strain>
    </source>
</reference>
<evidence type="ECO:0000313" key="1">
    <source>
        <dbReference type="EMBL" id="CRP70694.1"/>
    </source>
</evidence>
<proteinExistence type="predicted"/>
<dbReference type="KEGG" id="paeb:NCGM1900_5285"/>
<dbReference type="AlphaFoldDB" id="A0A072ZM83"/>
<dbReference type="RefSeq" id="WP_003082640.1">
    <property type="nucleotide sequence ID" value="NZ_AP014622.1"/>
</dbReference>
<reference evidence="6 11" key="6">
    <citation type="submission" date="2019-01" db="EMBL/GenBank/DDBJ databases">
        <title>The Pseudomonas aeruginosa pan-genome provides new insights on its population structure, horizontal gene transfer and pathogenicity.</title>
        <authorList>
            <person name="Freschi L."/>
            <person name="Vincent A.T."/>
            <person name="Jeukens J."/>
            <person name="Emond-Rheault J.-G."/>
            <person name="Kukavica-Ibrulj I."/>
            <person name="Dupont M.-J."/>
            <person name="Charette S.J."/>
            <person name="Boyle B."/>
            <person name="Levesque R.C."/>
        </authorList>
    </citation>
    <scope>NUCLEOTIDE SEQUENCE [LARGE SCALE GENOMIC DNA]</scope>
    <source>
        <strain evidence="6 11">PA-W36</strain>
    </source>
</reference>
<dbReference type="eggNOG" id="ENOG5032V95">
    <property type="taxonomic scope" value="Bacteria"/>
</dbReference>
<dbReference type="EMBL" id="QORE01000739">
    <property type="protein sequence ID" value="RCI73040.1"/>
    <property type="molecule type" value="Genomic_DNA"/>
</dbReference>
<evidence type="ECO:0000313" key="11">
    <source>
        <dbReference type="Proteomes" id="UP000284767"/>
    </source>
</evidence>
<dbReference type="Proteomes" id="UP000253594">
    <property type="component" value="Unassembled WGS sequence"/>
</dbReference>
<evidence type="ECO:0000313" key="12">
    <source>
        <dbReference type="Proteomes" id="UP000433532"/>
    </source>
</evidence>
<sequence length="159" mass="17701">MGISANDLCQHVIRPTLDYLSCHSPAAEALLLGAAACQSALGSALDDRRGHGLYRIASERHQQLWDQYLALDPERASRVRGLASQHAFLAAPHLELTVNLRYSTAIAWSLVEAARLPLPDQHDHLAQARVWRQVFQPHGRLHEFIDAWQRCIGSLSQVA</sequence>
<dbReference type="Proteomes" id="UP000045039">
    <property type="component" value="Unassembled WGS sequence"/>
</dbReference>
<evidence type="ECO:0000313" key="9">
    <source>
        <dbReference type="Proteomes" id="UP000194857"/>
    </source>
</evidence>
<dbReference type="EMBL" id="NFFZ01000003">
    <property type="protein sequence ID" value="OTI64117.1"/>
    <property type="molecule type" value="Genomic_DNA"/>
</dbReference>
<dbReference type="Proteomes" id="UP000284767">
    <property type="component" value="Unassembled WGS sequence"/>
</dbReference>
<evidence type="ECO:0000313" key="4">
    <source>
        <dbReference type="EMBL" id="OTI64117.1"/>
    </source>
</evidence>
<name>A0A072ZM83_PSEAI</name>
<evidence type="ECO:0000313" key="3">
    <source>
        <dbReference type="EMBL" id="MZZ11885.1"/>
    </source>
</evidence>
<dbReference type="Proteomes" id="UP001297540">
    <property type="component" value="Chromosome"/>
</dbReference>
<reference evidence="7" key="9">
    <citation type="submission" date="2023-06" db="EMBL/GenBank/DDBJ databases">
        <authorList>
            <consortium name="Clinical and Environmental Microbiology Branch: Whole genome sequencing antimicrobial resistance pathogens in the healthcare setting"/>
        </authorList>
    </citation>
    <scope>NUCLEOTIDE SEQUENCE</scope>
    <source>
        <strain evidence="7">2021CK-01020</strain>
    </source>
</reference>
<evidence type="ECO:0000313" key="7">
    <source>
        <dbReference type="EMBL" id="WOS75632.1"/>
    </source>
</evidence>
<dbReference type="EMBL" id="WOAD01000001">
    <property type="protein sequence ID" value="MUI33978.1"/>
    <property type="molecule type" value="Genomic_DNA"/>
</dbReference>
<accession>A0A1S1C8Z0</accession>
<reference evidence="8" key="1">
    <citation type="submission" date="2015-06" db="EMBL/GenBank/DDBJ databases">
        <authorList>
            <person name="Radhakrishnan Rajesh"/>
            <person name="Underwood Anthony"/>
            <person name="Al-Shahib Ali"/>
        </authorList>
    </citation>
    <scope>NUCLEOTIDE SEQUENCE [LARGE SCALE GENOMIC DNA]</scope>
    <source>
        <strain evidence="8">P19_London_7_VIM_2_05_10</strain>
    </source>
</reference>
<reference evidence="1" key="2">
    <citation type="submission" date="2015-06" db="EMBL/GenBank/DDBJ databases">
        <authorList>
            <person name="Radhakrishnan R."/>
            <person name="Underwood A."/>
            <person name="Al-Shahib A."/>
        </authorList>
    </citation>
    <scope>NUCLEOTIDE SEQUENCE</scope>
    <source>
        <strain evidence="1">P19_London_7_VIM_2_05_10</strain>
    </source>
</reference>
<dbReference type="EMBL" id="CVVU01000237">
    <property type="protein sequence ID" value="CRP70694.1"/>
    <property type="molecule type" value="Genomic_DNA"/>
</dbReference>
<evidence type="ECO:0000313" key="5">
    <source>
        <dbReference type="EMBL" id="RCI73040.1"/>
    </source>
</evidence>
<gene>
    <name evidence="4" type="ORF">CAZ10_07850</name>
    <name evidence="5" type="ORF">DT376_20485</name>
    <name evidence="2" type="ORF">GNQ48_03090</name>
    <name evidence="3" type="ORF">GUL26_06480</name>
    <name evidence="6" type="ORF">IPC1295_23110</name>
    <name evidence="7" type="ORF">L4V69_24350</name>
    <name evidence="1" type="ORF">PAERUG_P19_London_7_VIM_2_05_10_05302</name>
</gene>